<dbReference type="SMART" id="SM00465">
    <property type="entry name" value="GIYc"/>
    <property type="match status" value="1"/>
</dbReference>
<evidence type="ECO:0000313" key="3">
    <source>
        <dbReference type="EMBL" id="WHF51447.1"/>
    </source>
</evidence>
<comment type="similarity">
    <text evidence="1">Belongs to the UPF0213 family.</text>
</comment>
<proteinExistence type="inferred from homology"/>
<protein>
    <submittedName>
        <fullName evidence="3">GIY-YIG nuclease family protein</fullName>
    </submittedName>
</protein>
<keyword evidence="4" id="KW-1185">Reference proteome</keyword>
<dbReference type="Proteomes" id="UP001241656">
    <property type="component" value="Chromosome"/>
</dbReference>
<organism evidence="3 4">
    <name type="scientific">Chryseobacterium gotjawalense</name>
    <dbReference type="NCBI Taxonomy" id="3042315"/>
    <lineage>
        <taxon>Bacteria</taxon>
        <taxon>Pseudomonadati</taxon>
        <taxon>Bacteroidota</taxon>
        <taxon>Flavobacteriia</taxon>
        <taxon>Flavobacteriales</taxon>
        <taxon>Weeksellaceae</taxon>
        <taxon>Chryseobacterium group</taxon>
        <taxon>Chryseobacterium</taxon>
    </lineage>
</organism>
<accession>A0ABY8RDZ5</accession>
<dbReference type="PANTHER" id="PTHR34477:SF5">
    <property type="entry name" value="BSL5627 PROTEIN"/>
    <property type="match status" value="1"/>
</dbReference>
<gene>
    <name evidence="3" type="ORF">QGN23_13625</name>
</gene>
<name>A0ABY8RDZ5_9FLAO</name>
<dbReference type="InterPro" id="IPR035901">
    <property type="entry name" value="GIY-YIG_endonuc_sf"/>
</dbReference>
<dbReference type="CDD" id="cd10448">
    <property type="entry name" value="GIY-YIG_unchar_3"/>
    <property type="match status" value="1"/>
</dbReference>
<dbReference type="Pfam" id="PF01541">
    <property type="entry name" value="GIY-YIG"/>
    <property type="match status" value="1"/>
</dbReference>
<sequence length="96" mass="11315">MKTSYIYILTNKNNTTLYVGVTSDLSTRILQHRSKQNPHSFSTKYNLYKLVYFEEFQSIVQAIAREKQLKAGSRKKKIALINQLNPDWLDLYENIK</sequence>
<dbReference type="InterPro" id="IPR050190">
    <property type="entry name" value="UPF0213_domain"/>
</dbReference>
<dbReference type="EMBL" id="CP124855">
    <property type="protein sequence ID" value="WHF51447.1"/>
    <property type="molecule type" value="Genomic_DNA"/>
</dbReference>
<evidence type="ECO:0000259" key="2">
    <source>
        <dbReference type="PROSITE" id="PS50164"/>
    </source>
</evidence>
<dbReference type="PROSITE" id="PS50164">
    <property type="entry name" value="GIY_YIG"/>
    <property type="match status" value="1"/>
</dbReference>
<dbReference type="InterPro" id="IPR000305">
    <property type="entry name" value="GIY-YIG_endonuc"/>
</dbReference>
<evidence type="ECO:0000256" key="1">
    <source>
        <dbReference type="ARBA" id="ARBA00007435"/>
    </source>
</evidence>
<evidence type="ECO:0000313" key="4">
    <source>
        <dbReference type="Proteomes" id="UP001241656"/>
    </source>
</evidence>
<dbReference type="Gene3D" id="3.40.1440.10">
    <property type="entry name" value="GIY-YIG endonuclease"/>
    <property type="match status" value="1"/>
</dbReference>
<dbReference type="SUPFAM" id="SSF82771">
    <property type="entry name" value="GIY-YIG endonuclease"/>
    <property type="match status" value="1"/>
</dbReference>
<feature type="domain" description="GIY-YIG" evidence="2">
    <location>
        <begin position="2"/>
        <end position="79"/>
    </location>
</feature>
<dbReference type="RefSeq" id="WP_282904790.1">
    <property type="nucleotide sequence ID" value="NZ_CP124855.1"/>
</dbReference>
<reference evidence="3 4" key="1">
    <citation type="submission" date="2023-05" db="EMBL/GenBank/DDBJ databases">
        <title>Genomic insight into Chryseobacterium sp. wdc7 isolated forest soil (Gotjawal).</title>
        <authorList>
            <person name="Park S.-J."/>
        </authorList>
    </citation>
    <scope>NUCLEOTIDE SEQUENCE [LARGE SCALE GENOMIC DNA]</scope>
    <source>
        <strain evidence="4">wdc7</strain>
    </source>
</reference>
<dbReference type="PANTHER" id="PTHR34477">
    <property type="entry name" value="UPF0213 PROTEIN YHBQ"/>
    <property type="match status" value="1"/>
</dbReference>